<dbReference type="PANTHER" id="PTHR28180:SF2">
    <property type="entry name" value="PEROXISOMAL PROTEIN 2"/>
    <property type="match status" value="1"/>
</dbReference>
<dbReference type="InterPro" id="IPR052999">
    <property type="entry name" value="PTS1_Protein"/>
</dbReference>
<feature type="compositionally biased region" description="Basic and acidic residues" evidence="1">
    <location>
        <begin position="215"/>
        <end position="227"/>
    </location>
</feature>
<dbReference type="SUPFAM" id="SSF69118">
    <property type="entry name" value="AhpD-like"/>
    <property type="match status" value="2"/>
</dbReference>
<name>A0ABR1NTZ1_DIAER</name>
<evidence type="ECO:0000256" key="1">
    <source>
        <dbReference type="SAM" id="MobiDB-lite"/>
    </source>
</evidence>
<dbReference type="InterPro" id="IPR029032">
    <property type="entry name" value="AhpD-like"/>
</dbReference>
<dbReference type="EMBL" id="JAKNSF020000110">
    <property type="protein sequence ID" value="KAK7714987.1"/>
    <property type="molecule type" value="Genomic_DNA"/>
</dbReference>
<proteinExistence type="predicted"/>
<keyword evidence="3" id="KW-1185">Reference proteome</keyword>
<feature type="region of interest" description="Disordered" evidence="1">
    <location>
        <begin position="106"/>
        <end position="128"/>
    </location>
</feature>
<comment type="caution">
    <text evidence="2">The sequence shown here is derived from an EMBL/GenBank/DDBJ whole genome shotgun (WGS) entry which is preliminary data.</text>
</comment>
<evidence type="ECO:0000313" key="3">
    <source>
        <dbReference type="Proteomes" id="UP001430848"/>
    </source>
</evidence>
<protein>
    <submittedName>
        <fullName evidence="2">Uncharacterized protein</fullName>
    </submittedName>
</protein>
<gene>
    <name evidence="2" type="ORF">SLS63_011504</name>
</gene>
<sequence>MSGNNPTAITPRLLDTLRSQPCMPADMWYAVVATTLCVLNRPEDIQAVYKHAVAADPGAGTAGAVADHARQLRIARRLREALLKTSAIGGLPKTINALQELKKAVPPGCLDEPQGGSPTNRRRDVYDTPAPDVLRRGRRFFDGCYGKVAPRVMTSLDHCGTEDLGLAVRLAYGYLLSTTSVLSEAETSFVMIAGLVPQDHTKEQKKTGRSGAAREGGESLGERETHRRANRIGAAERQAAPELMRAQQVNPQLKGHLRGALNGGASVEQVRAVRQVSIQVCRASGMRLLTADDPPGCWGWRADVQDL</sequence>
<accession>A0ABR1NTZ1</accession>
<organism evidence="2 3">
    <name type="scientific">Diaporthe eres</name>
    <name type="common">Phomopsis oblonga</name>
    <dbReference type="NCBI Taxonomy" id="83184"/>
    <lineage>
        <taxon>Eukaryota</taxon>
        <taxon>Fungi</taxon>
        <taxon>Dikarya</taxon>
        <taxon>Ascomycota</taxon>
        <taxon>Pezizomycotina</taxon>
        <taxon>Sordariomycetes</taxon>
        <taxon>Sordariomycetidae</taxon>
        <taxon>Diaporthales</taxon>
        <taxon>Diaporthaceae</taxon>
        <taxon>Diaporthe</taxon>
        <taxon>Diaporthe eres species complex</taxon>
    </lineage>
</organism>
<dbReference type="Proteomes" id="UP001430848">
    <property type="component" value="Unassembled WGS sequence"/>
</dbReference>
<dbReference type="PANTHER" id="PTHR28180">
    <property type="entry name" value="CONSERVED MITOCHONDRIAL PROTEIN-RELATED"/>
    <property type="match status" value="1"/>
</dbReference>
<dbReference type="Gene3D" id="1.20.1290.10">
    <property type="entry name" value="AhpD-like"/>
    <property type="match status" value="2"/>
</dbReference>
<feature type="region of interest" description="Disordered" evidence="1">
    <location>
        <begin position="200"/>
        <end position="230"/>
    </location>
</feature>
<reference evidence="2 3" key="1">
    <citation type="submission" date="2024-02" db="EMBL/GenBank/DDBJ databases">
        <title>De novo assembly and annotation of 12 fungi associated with fruit tree decline syndrome in Ontario, Canada.</title>
        <authorList>
            <person name="Sulman M."/>
            <person name="Ellouze W."/>
            <person name="Ilyukhin E."/>
        </authorList>
    </citation>
    <scope>NUCLEOTIDE SEQUENCE [LARGE SCALE GENOMIC DNA]</scope>
    <source>
        <strain evidence="2 3">M169</strain>
    </source>
</reference>
<evidence type="ECO:0000313" key="2">
    <source>
        <dbReference type="EMBL" id="KAK7714987.1"/>
    </source>
</evidence>